<accession>A0A928VT12</accession>
<keyword evidence="1" id="KW-0812">Transmembrane</keyword>
<proteinExistence type="predicted"/>
<dbReference type="PANTHER" id="PTHR36109">
    <property type="entry name" value="MEMBRANE PROTEIN-RELATED"/>
    <property type="match status" value="1"/>
</dbReference>
<keyword evidence="1" id="KW-1133">Transmembrane helix</keyword>
<evidence type="ECO:0000256" key="1">
    <source>
        <dbReference type="SAM" id="Phobius"/>
    </source>
</evidence>
<dbReference type="InterPro" id="IPR052948">
    <property type="entry name" value="Low_temp-induced_all0457"/>
</dbReference>
<evidence type="ECO:0000313" key="2">
    <source>
        <dbReference type="EMBL" id="MBE9032017.1"/>
    </source>
</evidence>
<feature type="transmembrane region" description="Helical" evidence="1">
    <location>
        <begin position="59"/>
        <end position="78"/>
    </location>
</feature>
<organism evidence="2 3">
    <name type="scientific">Romeriopsis navalis LEGE 11480</name>
    <dbReference type="NCBI Taxonomy" id="2777977"/>
    <lineage>
        <taxon>Bacteria</taxon>
        <taxon>Bacillati</taxon>
        <taxon>Cyanobacteriota</taxon>
        <taxon>Cyanophyceae</taxon>
        <taxon>Leptolyngbyales</taxon>
        <taxon>Leptolyngbyaceae</taxon>
        <taxon>Romeriopsis</taxon>
        <taxon>Romeriopsis navalis</taxon>
    </lineage>
</organism>
<comment type="caution">
    <text evidence="2">The sequence shown here is derived from an EMBL/GenBank/DDBJ whole genome shotgun (WGS) entry which is preliminary data.</text>
</comment>
<dbReference type="RefSeq" id="WP_264326842.1">
    <property type="nucleotide sequence ID" value="NZ_JADEXQ010000084.1"/>
</dbReference>
<keyword evidence="3" id="KW-1185">Reference proteome</keyword>
<keyword evidence="1" id="KW-0472">Membrane</keyword>
<name>A0A928VT12_9CYAN</name>
<dbReference type="AlphaFoldDB" id="A0A928VT12"/>
<protein>
    <recommendedName>
        <fullName evidence="4">DUF1269 domain-containing protein</fullName>
    </recommendedName>
</protein>
<dbReference type="PANTHER" id="PTHR36109:SF1">
    <property type="entry name" value="SLR0613 PROTEIN"/>
    <property type="match status" value="1"/>
</dbReference>
<sequence>MNYLVAVVADRIQAEAAYTALEATDVPMEQVTILGKGYKSADEYGLVDPRDDARKQAKIMATWLVPFGAFGGITFTRMTGLDTFAFAGEVSNYAIGGLVGALSGLLGGVAVGGGPGMWLSGSDSVPYRTRLNKGKYLIVVKGSDNQIRKATKVLRKFDPENLQGYLDPATT</sequence>
<evidence type="ECO:0000313" key="3">
    <source>
        <dbReference type="Proteomes" id="UP000625316"/>
    </source>
</evidence>
<feature type="transmembrane region" description="Helical" evidence="1">
    <location>
        <begin position="90"/>
        <end position="111"/>
    </location>
</feature>
<gene>
    <name evidence="2" type="ORF">IQ266_19965</name>
</gene>
<evidence type="ECO:0008006" key="4">
    <source>
        <dbReference type="Google" id="ProtNLM"/>
    </source>
</evidence>
<reference evidence="2" key="1">
    <citation type="submission" date="2020-10" db="EMBL/GenBank/DDBJ databases">
        <authorList>
            <person name="Castelo-Branco R."/>
            <person name="Eusebio N."/>
            <person name="Adriana R."/>
            <person name="Vieira A."/>
            <person name="Brugerolle De Fraissinette N."/>
            <person name="Rezende De Castro R."/>
            <person name="Schneider M.P."/>
            <person name="Vasconcelos V."/>
            <person name="Leao P.N."/>
        </authorList>
    </citation>
    <scope>NUCLEOTIDE SEQUENCE</scope>
    <source>
        <strain evidence="2">LEGE 11480</strain>
    </source>
</reference>
<dbReference type="EMBL" id="JADEXQ010000084">
    <property type="protein sequence ID" value="MBE9032017.1"/>
    <property type="molecule type" value="Genomic_DNA"/>
</dbReference>
<dbReference type="Proteomes" id="UP000625316">
    <property type="component" value="Unassembled WGS sequence"/>
</dbReference>